<accession>A0A1G2SC19</accession>
<organism evidence="1 2">
    <name type="scientific">Candidatus Yonathbacteria bacterium RIFCSPLOWO2_01_FULL_43_27</name>
    <dbReference type="NCBI Taxonomy" id="1802726"/>
    <lineage>
        <taxon>Bacteria</taxon>
        <taxon>Candidatus Yonathiibacteriota</taxon>
    </lineage>
</organism>
<dbReference type="AlphaFoldDB" id="A0A1G2SC19"/>
<evidence type="ECO:0000313" key="2">
    <source>
        <dbReference type="Proteomes" id="UP000178817"/>
    </source>
</evidence>
<evidence type="ECO:0000313" key="1">
    <source>
        <dbReference type="EMBL" id="OHA82584.1"/>
    </source>
</evidence>
<sequence length="73" mass="8638">MFEFNIDENVVSKTNGITIFNSTDDDEEMKKSVEIIKNKVKNIVVRDFQNYGHFCFNDMKTEKFPELLEEVIK</sequence>
<name>A0A1G2SC19_9BACT</name>
<dbReference type="Proteomes" id="UP000178817">
    <property type="component" value="Unassembled WGS sequence"/>
</dbReference>
<gene>
    <name evidence="1" type="ORF">A3B07_01465</name>
</gene>
<dbReference type="EMBL" id="MHUV01000005">
    <property type="protein sequence ID" value="OHA82584.1"/>
    <property type="molecule type" value="Genomic_DNA"/>
</dbReference>
<protein>
    <recommendedName>
        <fullName evidence="3">Dienelactone hydrolase domain-containing protein</fullName>
    </recommendedName>
</protein>
<proteinExistence type="predicted"/>
<reference evidence="1 2" key="1">
    <citation type="journal article" date="2016" name="Nat. Commun.">
        <title>Thousands of microbial genomes shed light on interconnected biogeochemical processes in an aquifer system.</title>
        <authorList>
            <person name="Anantharaman K."/>
            <person name="Brown C.T."/>
            <person name="Hug L.A."/>
            <person name="Sharon I."/>
            <person name="Castelle C.J."/>
            <person name="Probst A.J."/>
            <person name="Thomas B.C."/>
            <person name="Singh A."/>
            <person name="Wilkins M.J."/>
            <person name="Karaoz U."/>
            <person name="Brodie E.L."/>
            <person name="Williams K.H."/>
            <person name="Hubbard S.S."/>
            <person name="Banfield J.F."/>
        </authorList>
    </citation>
    <scope>NUCLEOTIDE SEQUENCE [LARGE SCALE GENOMIC DNA]</scope>
</reference>
<comment type="caution">
    <text evidence="1">The sequence shown here is derived from an EMBL/GenBank/DDBJ whole genome shotgun (WGS) entry which is preliminary data.</text>
</comment>
<evidence type="ECO:0008006" key="3">
    <source>
        <dbReference type="Google" id="ProtNLM"/>
    </source>
</evidence>